<reference evidence="3" key="1">
    <citation type="submission" date="2020-05" db="EMBL/GenBank/DDBJ databases">
        <authorList>
            <person name="Chiriac C."/>
            <person name="Salcher M."/>
            <person name="Ghai R."/>
            <person name="Kavagutti S V."/>
        </authorList>
    </citation>
    <scope>NUCLEOTIDE SEQUENCE</scope>
</reference>
<dbReference type="SUPFAM" id="SSF51679">
    <property type="entry name" value="Bacterial luciferase-like"/>
    <property type="match status" value="1"/>
</dbReference>
<feature type="domain" description="Luciferase-like" evidence="2">
    <location>
        <begin position="16"/>
        <end position="280"/>
    </location>
</feature>
<sequence length="304" mass="33056">MLKVDASFRPALSIVASPTKRRAILDLAVEAENRGISGLACPSLGGTMGLCVSLAHVTSRINYWTSIQPIYYSHPVEMANTASHINEMSDGRFRLGLGVSHGPVTDRLGVETGKPLADTSSYVAAMRANERFGGQLPPIYLATLRNKMLQLSTEISEGAIWANASLSHMATQLSEVPNAVRDDFFLANMIPTVIDDDVEAARAVNRKTLTGYVSLPNYRNYWRAAGYVEEMDAIEAAIEAGNRDIIPSLMSDTWLDDNTISGSASHVRQRFEEWADAGVTPIAVMSSTTGGQVKAINQLFDIYN</sequence>
<evidence type="ECO:0000259" key="2">
    <source>
        <dbReference type="Pfam" id="PF00296"/>
    </source>
</evidence>
<organism evidence="3">
    <name type="scientific">freshwater metagenome</name>
    <dbReference type="NCBI Taxonomy" id="449393"/>
    <lineage>
        <taxon>unclassified sequences</taxon>
        <taxon>metagenomes</taxon>
        <taxon>ecological metagenomes</taxon>
    </lineage>
</organism>
<dbReference type="AlphaFoldDB" id="A0A6J6AFZ1"/>
<dbReference type="EMBL" id="CAEZZL010000001">
    <property type="protein sequence ID" value="CAB4751172.1"/>
    <property type="molecule type" value="Genomic_DNA"/>
</dbReference>
<proteinExistence type="predicted"/>
<dbReference type="PANTHER" id="PTHR43244:SF1">
    <property type="entry name" value="5,10-METHYLENETETRAHYDROMETHANOPTERIN REDUCTASE"/>
    <property type="match status" value="1"/>
</dbReference>
<dbReference type="InterPro" id="IPR036661">
    <property type="entry name" value="Luciferase-like_sf"/>
</dbReference>
<dbReference type="Gene3D" id="3.20.20.30">
    <property type="entry name" value="Luciferase-like domain"/>
    <property type="match status" value="1"/>
</dbReference>
<dbReference type="EMBL" id="CAETWZ010000030">
    <property type="protein sequence ID" value="CAB4367681.1"/>
    <property type="molecule type" value="Genomic_DNA"/>
</dbReference>
<name>A0A6J6AFZ1_9ZZZZ</name>
<protein>
    <submittedName>
        <fullName evidence="3">Unannotated protein</fullName>
    </submittedName>
</protein>
<keyword evidence="1" id="KW-0560">Oxidoreductase</keyword>
<dbReference type="GO" id="GO:0016705">
    <property type="term" value="F:oxidoreductase activity, acting on paired donors, with incorporation or reduction of molecular oxygen"/>
    <property type="evidence" value="ECO:0007669"/>
    <property type="project" value="InterPro"/>
</dbReference>
<evidence type="ECO:0000313" key="4">
    <source>
        <dbReference type="EMBL" id="CAB4751172.1"/>
    </source>
</evidence>
<dbReference type="PANTHER" id="PTHR43244">
    <property type="match status" value="1"/>
</dbReference>
<dbReference type="InterPro" id="IPR050564">
    <property type="entry name" value="F420-G6PD/mer"/>
</dbReference>
<evidence type="ECO:0000256" key="1">
    <source>
        <dbReference type="ARBA" id="ARBA00023002"/>
    </source>
</evidence>
<dbReference type="EMBL" id="CAFBQH010000002">
    <property type="protein sequence ID" value="CAB5044006.1"/>
    <property type="molecule type" value="Genomic_DNA"/>
</dbReference>
<accession>A0A6J6AFZ1</accession>
<gene>
    <name evidence="4" type="ORF">UFOPK2870_00052</name>
    <name evidence="3" type="ORF">UFOPK4179_00469</name>
    <name evidence="5" type="ORF">UFOPK4293_00057</name>
</gene>
<evidence type="ECO:0000313" key="5">
    <source>
        <dbReference type="EMBL" id="CAB5044006.1"/>
    </source>
</evidence>
<dbReference type="InterPro" id="IPR011251">
    <property type="entry name" value="Luciferase-like_dom"/>
</dbReference>
<evidence type="ECO:0000313" key="3">
    <source>
        <dbReference type="EMBL" id="CAB4367681.1"/>
    </source>
</evidence>
<dbReference type="Pfam" id="PF00296">
    <property type="entry name" value="Bac_luciferase"/>
    <property type="match status" value="1"/>
</dbReference>